<dbReference type="PROSITE" id="PS00888">
    <property type="entry name" value="CNMP_BINDING_1"/>
    <property type="match status" value="1"/>
</dbReference>
<dbReference type="GO" id="GO:0005524">
    <property type="term" value="F:ATP binding"/>
    <property type="evidence" value="ECO:0007669"/>
    <property type="project" value="UniProtKB-KW"/>
</dbReference>
<dbReference type="PROSITE" id="PS50109">
    <property type="entry name" value="HIS_KIN"/>
    <property type="match status" value="1"/>
</dbReference>
<dbReference type="SMART" id="SM00100">
    <property type="entry name" value="cNMP"/>
    <property type="match status" value="1"/>
</dbReference>
<dbReference type="EC" id="2.7.13.3" evidence="2"/>
<proteinExistence type="predicted"/>
<dbReference type="CDD" id="cd00082">
    <property type="entry name" value="HisKA"/>
    <property type="match status" value="1"/>
</dbReference>
<evidence type="ECO:0000256" key="4">
    <source>
        <dbReference type="ARBA" id="ARBA00022679"/>
    </source>
</evidence>
<dbReference type="InterPro" id="IPR003594">
    <property type="entry name" value="HATPase_dom"/>
</dbReference>
<organism evidence="11 12">
    <name type="scientific">Limisphaera ngatamarikiensis</name>
    <dbReference type="NCBI Taxonomy" id="1324935"/>
    <lineage>
        <taxon>Bacteria</taxon>
        <taxon>Pseudomonadati</taxon>
        <taxon>Verrucomicrobiota</taxon>
        <taxon>Verrucomicrobiia</taxon>
        <taxon>Limisphaerales</taxon>
        <taxon>Limisphaeraceae</taxon>
        <taxon>Limisphaera</taxon>
    </lineage>
</organism>
<evidence type="ECO:0000256" key="6">
    <source>
        <dbReference type="ARBA" id="ARBA00022777"/>
    </source>
</evidence>
<dbReference type="SUPFAM" id="SSF47384">
    <property type="entry name" value="Homodimeric domain of signal transducing histidine kinase"/>
    <property type="match status" value="1"/>
</dbReference>
<dbReference type="RefSeq" id="WP_165109093.1">
    <property type="nucleotide sequence ID" value="NZ_JAAKYA010000095.1"/>
</dbReference>
<evidence type="ECO:0000256" key="2">
    <source>
        <dbReference type="ARBA" id="ARBA00012438"/>
    </source>
</evidence>
<keyword evidence="4" id="KW-0808">Transferase</keyword>
<keyword evidence="7" id="KW-0067">ATP-binding</keyword>
<dbReference type="Gene3D" id="1.10.287.130">
    <property type="match status" value="1"/>
</dbReference>
<sequence length="371" mass="40803">MSEGLHHPLFEGLPDRVRARVAASARRMEVDPGTWIVREGDPGDGLYLLEEGTVEIGCSTGAGSGRVLATLGPGAVFGEMAVVEEKPRSAAVVARTRAVVRFLPRAAVVELMREHPEFALRLLRELSRRLREFNRVYVEQTLQMERLALVGRFARAIIHDLKSPLNVLQLAAEMGLATQADATRRAEALHRIRRQVERITDSIQEILLFTEGGSGIEGMTPTIYADFLKAVLEELSGEVKLRGPDLLWTPDDWPAGRVRLQPRRLRRVLQNLVHNACDALSAGGRIEVRLTGTDACAVTEVHDDGPGVPAEIRDRLFEPFVTHGKRHGTGLGLAICRRIVEDHGGRIEAGVSPLGGALFRFTLPWVGAKSR</sequence>
<dbReference type="Pfam" id="PF02518">
    <property type="entry name" value="HATPase_c"/>
    <property type="match status" value="1"/>
</dbReference>
<keyword evidence="8" id="KW-0902">Two-component regulatory system</keyword>
<evidence type="ECO:0000256" key="1">
    <source>
        <dbReference type="ARBA" id="ARBA00000085"/>
    </source>
</evidence>
<keyword evidence="6" id="KW-0418">Kinase</keyword>
<dbReference type="GO" id="GO:0000155">
    <property type="term" value="F:phosphorelay sensor kinase activity"/>
    <property type="evidence" value="ECO:0007669"/>
    <property type="project" value="InterPro"/>
</dbReference>
<feature type="domain" description="Histidine kinase" evidence="10">
    <location>
        <begin position="156"/>
        <end position="367"/>
    </location>
</feature>
<evidence type="ECO:0000313" key="12">
    <source>
        <dbReference type="Proteomes" id="UP000477311"/>
    </source>
</evidence>
<dbReference type="InterPro" id="IPR036097">
    <property type="entry name" value="HisK_dim/P_sf"/>
</dbReference>
<evidence type="ECO:0000256" key="8">
    <source>
        <dbReference type="ARBA" id="ARBA00023012"/>
    </source>
</evidence>
<dbReference type="Pfam" id="PF00512">
    <property type="entry name" value="HisKA"/>
    <property type="match status" value="1"/>
</dbReference>
<dbReference type="InterPro" id="IPR018488">
    <property type="entry name" value="cNMP-bd_CS"/>
</dbReference>
<comment type="caution">
    <text evidence="11">The sequence shown here is derived from an EMBL/GenBank/DDBJ whole genome shotgun (WGS) entry which is preliminary data.</text>
</comment>
<reference evidence="11 12" key="1">
    <citation type="submission" date="2020-02" db="EMBL/GenBank/DDBJ databases">
        <title>Draft genome sequence of Limisphaera ngatamarikiensis NGM72.4T, a thermophilic Verrucomicrobia grouped in subdivision 3.</title>
        <authorList>
            <person name="Carere C.R."/>
            <person name="Steen J."/>
            <person name="Hugenholtz P."/>
            <person name="Stott M.B."/>
        </authorList>
    </citation>
    <scope>NUCLEOTIDE SEQUENCE [LARGE SCALE GENOMIC DNA]</scope>
    <source>
        <strain evidence="11 12">NGM72.4</strain>
    </source>
</reference>
<keyword evidence="5" id="KW-0547">Nucleotide-binding</keyword>
<dbReference type="InterPro" id="IPR014710">
    <property type="entry name" value="RmlC-like_jellyroll"/>
</dbReference>
<dbReference type="CDD" id="cd00038">
    <property type="entry name" value="CAP_ED"/>
    <property type="match status" value="1"/>
</dbReference>
<dbReference type="Gene3D" id="3.30.565.10">
    <property type="entry name" value="Histidine kinase-like ATPase, C-terminal domain"/>
    <property type="match status" value="1"/>
</dbReference>
<name>A0A6M1RL24_9BACT</name>
<dbReference type="PROSITE" id="PS50042">
    <property type="entry name" value="CNMP_BINDING_3"/>
    <property type="match status" value="1"/>
</dbReference>
<evidence type="ECO:0000259" key="10">
    <source>
        <dbReference type="PROSITE" id="PS50109"/>
    </source>
</evidence>
<gene>
    <name evidence="11" type="ORF">G4L39_13845</name>
</gene>
<evidence type="ECO:0000259" key="9">
    <source>
        <dbReference type="PROSITE" id="PS50042"/>
    </source>
</evidence>
<dbReference type="Proteomes" id="UP000477311">
    <property type="component" value="Unassembled WGS sequence"/>
</dbReference>
<dbReference type="SMART" id="SM00388">
    <property type="entry name" value="HisKA"/>
    <property type="match status" value="1"/>
</dbReference>
<dbReference type="InterPro" id="IPR018490">
    <property type="entry name" value="cNMP-bd_dom_sf"/>
</dbReference>
<accession>A0A6M1RL24</accession>
<dbReference type="InterPro" id="IPR036890">
    <property type="entry name" value="HATPase_C_sf"/>
</dbReference>
<dbReference type="CDD" id="cd00075">
    <property type="entry name" value="HATPase"/>
    <property type="match status" value="1"/>
</dbReference>
<keyword evidence="3" id="KW-0597">Phosphoprotein</keyword>
<dbReference type="SUPFAM" id="SSF51206">
    <property type="entry name" value="cAMP-binding domain-like"/>
    <property type="match status" value="1"/>
</dbReference>
<feature type="domain" description="Cyclic nucleotide-binding" evidence="9">
    <location>
        <begin position="9"/>
        <end position="129"/>
    </location>
</feature>
<dbReference type="Gene3D" id="2.60.120.10">
    <property type="entry name" value="Jelly Rolls"/>
    <property type="match status" value="1"/>
</dbReference>
<dbReference type="PRINTS" id="PR00344">
    <property type="entry name" value="BCTRLSENSOR"/>
</dbReference>
<dbReference type="PROSITE" id="PS00889">
    <property type="entry name" value="CNMP_BINDING_2"/>
    <property type="match status" value="1"/>
</dbReference>
<dbReference type="PANTHER" id="PTHR43065:SF10">
    <property type="entry name" value="PEROXIDE STRESS-ACTIVATED HISTIDINE KINASE MAK3"/>
    <property type="match status" value="1"/>
</dbReference>
<evidence type="ECO:0000313" key="11">
    <source>
        <dbReference type="EMBL" id="NGO40466.1"/>
    </source>
</evidence>
<dbReference type="PANTHER" id="PTHR43065">
    <property type="entry name" value="SENSOR HISTIDINE KINASE"/>
    <property type="match status" value="1"/>
</dbReference>
<dbReference type="SMART" id="SM00387">
    <property type="entry name" value="HATPase_c"/>
    <property type="match status" value="1"/>
</dbReference>
<evidence type="ECO:0000256" key="5">
    <source>
        <dbReference type="ARBA" id="ARBA00022741"/>
    </source>
</evidence>
<keyword evidence="12" id="KW-1185">Reference proteome</keyword>
<evidence type="ECO:0000256" key="7">
    <source>
        <dbReference type="ARBA" id="ARBA00022840"/>
    </source>
</evidence>
<dbReference type="AlphaFoldDB" id="A0A6M1RL24"/>
<comment type="catalytic activity">
    <reaction evidence="1">
        <text>ATP + protein L-histidine = ADP + protein N-phospho-L-histidine.</text>
        <dbReference type="EC" id="2.7.13.3"/>
    </reaction>
</comment>
<dbReference type="InterPro" id="IPR000595">
    <property type="entry name" value="cNMP-bd_dom"/>
</dbReference>
<dbReference type="SUPFAM" id="SSF55874">
    <property type="entry name" value="ATPase domain of HSP90 chaperone/DNA topoisomerase II/histidine kinase"/>
    <property type="match status" value="1"/>
</dbReference>
<dbReference type="InterPro" id="IPR004358">
    <property type="entry name" value="Sig_transdc_His_kin-like_C"/>
</dbReference>
<dbReference type="Pfam" id="PF00027">
    <property type="entry name" value="cNMP_binding"/>
    <property type="match status" value="1"/>
</dbReference>
<evidence type="ECO:0000256" key="3">
    <source>
        <dbReference type="ARBA" id="ARBA00022553"/>
    </source>
</evidence>
<dbReference type="InterPro" id="IPR005467">
    <property type="entry name" value="His_kinase_dom"/>
</dbReference>
<dbReference type="EMBL" id="JAAKYA010000095">
    <property type="protein sequence ID" value="NGO40466.1"/>
    <property type="molecule type" value="Genomic_DNA"/>
</dbReference>
<dbReference type="InterPro" id="IPR003661">
    <property type="entry name" value="HisK_dim/P_dom"/>
</dbReference>
<protein>
    <recommendedName>
        <fullName evidence="2">histidine kinase</fullName>
        <ecNumber evidence="2">2.7.13.3</ecNumber>
    </recommendedName>
</protein>